<organism evidence="3 4">
    <name type="scientific">Cedecea colo</name>
    <dbReference type="NCBI Taxonomy" id="2552946"/>
    <lineage>
        <taxon>Bacteria</taxon>
        <taxon>Pseudomonadati</taxon>
        <taxon>Pseudomonadota</taxon>
        <taxon>Gammaproteobacteria</taxon>
        <taxon>Enterobacterales</taxon>
        <taxon>Enterobacteriaceae</taxon>
        <taxon>Cedecea</taxon>
    </lineage>
</organism>
<name>A0ABX0VPK3_9ENTR</name>
<evidence type="ECO:0000313" key="3">
    <source>
        <dbReference type="EMBL" id="NIY49009.1"/>
    </source>
</evidence>
<keyword evidence="2" id="KW-0732">Signal</keyword>
<accession>A0ABX0VPK3</accession>
<feature type="region of interest" description="Disordered" evidence="1">
    <location>
        <begin position="33"/>
        <end position="52"/>
    </location>
</feature>
<dbReference type="RefSeq" id="WP_167613393.1">
    <property type="nucleotide sequence ID" value="NZ_SOYS01000008.1"/>
</dbReference>
<comment type="caution">
    <text evidence="3">The sequence shown here is derived from an EMBL/GenBank/DDBJ whole genome shotgun (WGS) entry which is preliminary data.</text>
</comment>
<dbReference type="PROSITE" id="PS51257">
    <property type="entry name" value="PROKAR_LIPOPROTEIN"/>
    <property type="match status" value="1"/>
</dbReference>
<evidence type="ECO:0000256" key="1">
    <source>
        <dbReference type="SAM" id="MobiDB-lite"/>
    </source>
</evidence>
<evidence type="ECO:0000256" key="2">
    <source>
        <dbReference type="SAM" id="SignalP"/>
    </source>
</evidence>
<dbReference type="EMBL" id="SOYS01000008">
    <property type="protein sequence ID" value="NIY49009.1"/>
    <property type="molecule type" value="Genomic_DNA"/>
</dbReference>
<protein>
    <submittedName>
        <fullName evidence="3">Uncharacterized protein</fullName>
    </submittedName>
</protein>
<reference evidence="3 4" key="1">
    <citation type="journal article" date="2020" name="Microorganisms">
        <title>Polyphasic Characterisation of Cedecea colo sp. nov., a New Enteric Bacterium Isolated from the Koala Hindgut.</title>
        <authorList>
            <person name="Boath J.M."/>
            <person name="Dakhal S."/>
            <person name="Van T.T.H."/>
            <person name="Moore R.J."/>
            <person name="Dekiwadia C."/>
            <person name="Macreadie I.G."/>
        </authorList>
    </citation>
    <scope>NUCLEOTIDE SEQUENCE [LARGE SCALE GENOMIC DNA]</scope>
    <source>
        <strain evidence="3 4">ZA</strain>
    </source>
</reference>
<evidence type="ECO:0000313" key="4">
    <source>
        <dbReference type="Proteomes" id="UP000697927"/>
    </source>
</evidence>
<feature type="chain" id="PRO_5046678544" evidence="2">
    <location>
        <begin position="21"/>
        <end position="84"/>
    </location>
</feature>
<gene>
    <name evidence="3" type="ORF">E2L00_16230</name>
</gene>
<proteinExistence type="predicted"/>
<dbReference type="Proteomes" id="UP000697927">
    <property type="component" value="Unassembled WGS sequence"/>
</dbReference>
<feature type="signal peptide" evidence="2">
    <location>
        <begin position="1"/>
        <end position="20"/>
    </location>
</feature>
<sequence length="84" mass="8472">MKSVRLVGLTAALIATLALVGCDNNDKTQAVASASAAQDLPSAPTAKPDAGQLKKLAQQTAGKPLKLLDASEAQLVAAANFTVQ</sequence>
<keyword evidence="4" id="KW-1185">Reference proteome</keyword>